<comment type="caution">
    <text evidence="1">The sequence shown here is derived from an EMBL/GenBank/DDBJ whole genome shotgun (WGS) entry which is preliminary data.</text>
</comment>
<dbReference type="Proteomes" id="UP000593560">
    <property type="component" value="Unassembled WGS sequence"/>
</dbReference>
<evidence type="ECO:0000313" key="2">
    <source>
        <dbReference type="Proteomes" id="UP000593560"/>
    </source>
</evidence>
<evidence type="ECO:0000313" key="1">
    <source>
        <dbReference type="EMBL" id="MBA0814491.1"/>
    </source>
</evidence>
<keyword evidence="2" id="KW-1185">Reference proteome</keyword>
<dbReference type="AlphaFoldDB" id="A0A7J9HX98"/>
<dbReference type="OrthoDB" id="954349at2759"/>
<organism evidence="1 2">
    <name type="scientific">Gossypium harknessii</name>
    <dbReference type="NCBI Taxonomy" id="34285"/>
    <lineage>
        <taxon>Eukaryota</taxon>
        <taxon>Viridiplantae</taxon>
        <taxon>Streptophyta</taxon>
        <taxon>Embryophyta</taxon>
        <taxon>Tracheophyta</taxon>
        <taxon>Spermatophyta</taxon>
        <taxon>Magnoliopsida</taxon>
        <taxon>eudicotyledons</taxon>
        <taxon>Gunneridae</taxon>
        <taxon>Pentapetalae</taxon>
        <taxon>rosids</taxon>
        <taxon>malvids</taxon>
        <taxon>Malvales</taxon>
        <taxon>Malvaceae</taxon>
        <taxon>Malvoideae</taxon>
        <taxon>Gossypium</taxon>
    </lineage>
</organism>
<name>A0A7J9HX98_9ROSI</name>
<protein>
    <submittedName>
        <fullName evidence="1">Uncharacterized protein</fullName>
    </submittedName>
</protein>
<accession>A0A7J9HX98</accession>
<reference evidence="1 2" key="1">
    <citation type="journal article" date="2019" name="Genome Biol. Evol.">
        <title>Insights into the evolution of the New World diploid cottons (Gossypium, subgenus Houzingenia) based on genome sequencing.</title>
        <authorList>
            <person name="Grover C.E."/>
            <person name="Arick M.A. 2nd"/>
            <person name="Thrash A."/>
            <person name="Conover J.L."/>
            <person name="Sanders W.S."/>
            <person name="Peterson D.G."/>
            <person name="Frelichowski J.E."/>
            <person name="Scheffler J.A."/>
            <person name="Scheffler B.E."/>
            <person name="Wendel J.F."/>
        </authorList>
    </citation>
    <scope>NUCLEOTIDE SEQUENCE [LARGE SCALE GENOMIC DNA]</scope>
    <source>
        <strain evidence="1">0</strain>
        <tissue evidence="1">Leaf</tissue>
    </source>
</reference>
<gene>
    <name evidence="1" type="ORF">Gohar_020321</name>
</gene>
<dbReference type="EMBL" id="JABFAD010000012">
    <property type="protein sequence ID" value="MBA0814491.1"/>
    <property type="molecule type" value="Genomic_DNA"/>
</dbReference>
<sequence>MENDTNPIDGALSTRAGCRVVVAPIPVYFPLGNKRYFYVGDLPPSRGTGVFIPNYINDGAEDGGHGNTTEPEIDEDEGVELIGIALYNFINAGVEDGGHGNTREPEIEEAEGAHLIGIELYNYINAGAEDGGHGNTMDPEVHEGEGEGVSLIGTSCLVEEKIGEEVDISNRANVCVCDRAAL</sequence>
<proteinExistence type="predicted"/>